<gene>
    <name evidence="5" type="ORF">AXK12_05435</name>
</gene>
<feature type="coiled-coil region" evidence="1">
    <location>
        <begin position="163"/>
        <end position="204"/>
    </location>
</feature>
<evidence type="ECO:0000259" key="3">
    <source>
        <dbReference type="Pfam" id="PF13598"/>
    </source>
</evidence>
<dbReference type="PANTHER" id="PTHR31005:SF8">
    <property type="entry name" value="DUF4139 DOMAIN-CONTAINING PROTEIN"/>
    <property type="match status" value="1"/>
</dbReference>
<dbReference type="RefSeq" id="WP_068712045.1">
    <property type="nucleotide sequence ID" value="NZ_LSZP01000043.1"/>
</dbReference>
<name>A0A139SL51_9BACT</name>
<keyword evidence="2" id="KW-0732">Signal</keyword>
<sequence length="560" mass="60632">MIKHLLLVPTLLLAATGLPALAAAAATQLNTTISAVTVYNDRAIVTRTARAEVQAGLNELHIEGLPASLIDDSLQAAATGTADATLLDITARQTFVATTPDPRRAAIEDALTSLREEERSLNDRAALLKSHRDLLDRLQNSAVTITGGERAERPKLDEVEATLAYGQAEIAKLNTQLQALDRELAQLQAQITAHQNQLDELPALPSRRSVKTATLRIQAAQPGDLDIELRYTTPQASWRPAYDAHVSTTESRVQLGYFAQVRQTTGEDWENVALTLSTARPSLGGHAPELSPWHLDLVPDAANEENAPLVRLQNRKALGFGAAPAPRLAAAQSSGERMTFDLVAADYAEAALDPSSTVATFTIATPATLHSDNSPQKIPVTTLDLDAEITYRATPKLRSIAYRDAHISNTSDFPLLPGQMNVFVDRTFIATSRLTHTSPGEKFNLALGADEALAITHKQVRRFTEQVGLMTKSTRTSYEYLTTVTNNKPGPLRLILADQVPVSRNDKITVKIQAPAAREARPDAEGKLEWTLDLAPGETREVPLNFTVEHAVGLAIDGLE</sequence>
<dbReference type="Proteomes" id="UP000071392">
    <property type="component" value="Unassembled WGS sequence"/>
</dbReference>
<comment type="caution">
    <text evidence="5">The sequence shown here is derived from an EMBL/GenBank/DDBJ whole genome shotgun (WGS) entry which is preliminary data.</text>
</comment>
<evidence type="ECO:0008006" key="7">
    <source>
        <dbReference type="Google" id="ProtNLM"/>
    </source>
</evidence>
<protein>
    <recommendedName>
        <fullName evidence="7">Mucoidy inhibitor MuiA family protein</fullName>
    </recommendedName>
</protein>
<dbReference type="InterPro" id="IPR011935">
    <property type="entry name" value="CHP02231"/>
</dbReference>
<dbReference type="AlphaFoldDB" id="A0A139SL51"/>
<reference evidence="5 6" key="1">
    <citation type="submission" date="2016-02" db="EMBL/GenBank/DDBJ databases">
        <authorList>
            <person name="Wen L."/>
            <person name="He K."/>
            <person name="Yang H."/>
        </authorList>
    </citation>
    <scope>NUCLEOTIDE SEQUENCE [LARGE SCALE GENOMIC DNA]</scope>
    <source>
        <strain evidence="5 6">CV41</strain>
    </source>
</reference>
<dbReference type="EMBL" id="LSZP01000043">
    <property type="protein sequence ID" value="KXU35292.1"/>
    <property type="molecule type" value="Genomic_DNA"/>
</dbReference>
<dbReference type="NCBIfam" id="TIGR02231">
    <property type="entry name" value="mucoidy inhibitor MuiA family protein"/>
    <property type="match status" value="1"/>
</dbReference>
<dbReference type="STRING" id="1548208.AXK12_05435"/>
<dbReference type="InterPro" id="IPR037291">
    <property type="entry name" value="DUF4139"/>
</dbReference>
<feature type="chain" id="PRO_5007299322" description="Mucoidy inhibitor MuiA family protein" evidence="2">
    <location>
        <begin position="23"/>
        <end position="560"/>
    </location>
</feature>
<keyword evidence="6" id="KW-1185">Reference proteome</keyword>
<evidence type="ECO:0000313" key="6">
    <source>
        <dbReference type="Proteomes" id="UP000071392"/>
    </source>
</evidence>
<feature type="signal peptide" evidence="2">
    <location>
        <begin position="1"/>
        <end position="22"/>
    </location>
</feature>
<proteinExistence type="predicted"/>
<dbReference type="Pfam" id="PF13600">
    <property type="entry name" value="DUF4140"/>
    <property type="match status" value="1"/>
</dbReference>
<dbReference type="OrthoDB" id="9777444at2"/>
<organism evidence="5 6">
    <name type="scientific">Cephaloticoccus capnophilus</name>
    <dbReference type="NCBI Taxonomy" id="1548208"/>
    <lineage>
        <taxon>Bacteria</taxon>
        <taxon>Pseudomonadati</taxon>
        <taxon>Verrucomicrobiota</taxon>
        <taxon>Opitutia</taxon>
        <taxon>Opitutales</taxon>
        <taxon>Opitutaceae</taxon>
        <taxon>Cephaloticoccus</taxon>
    </lineage>
</organism>
<evidence type="ECO:0000256" key="1">
    <source>
        <dbReference type="SAM" id="Coils"/>
    </source>
</evidence>
<keyword evidence="1" id="KW-0175">Coiled coil</keyword>
<evidence type="ECO:0000256" key="2">
    <source>
        <dbReference type="SAM" id="SignalP"/>
    </source>
</evidence>
<accession>A0A139SL51</accession>
<feature type="domain" description="DUF4140" evidence="4">
    <location>
        <begin position="36"/>
        <end position="134"/>
    </location>
</feature>
<evidence type="ECO:0000259" key="4">
    <source>
        <dbReference type="Pfam" id="PF13600"/>
    </source>
</evidence>
<evidence type="ECO:0000313" key="5">
    <source>
        <dbReference type="EMBL" id="KXU35292.1"/>
    </source>
</evidence>
<dbReference type="PANTHER" id="PTHR31005">
    <property type="entry name" value="DUF4139 DOMAIN-CONTAINING PROTEIN"/>
    <property type="match status" value="1"/>
</dbReference>
<feature type="domain" description="DUF4139" evidence="3">
    <location>
        <begin position="227"/>
        <end position="550"/>
    </location>
</feature>
<dbReference type="InterPro" id="IPR025554">
    <property type="entry name" value="DUF4140"/>
</dbReference>
<dbReference type="Pfam" id="PF13598">
    <property type="entry name" value="DUF4139"/>
    <property type="match status" value="1"/>
</dbReference>